<feature type="transmembrane region" description="Helical" evidence="1">
    <location>
        <begin position="131"/>
        <end position="152"/>
    </location>
</feature>
<evidence type="ECO:0000256" key="1">
    <source>
        <dbReference type="SAM" id="Phobius"/>
    </source>
</evidence>
<proteinExistence type="predicted"/>
<accession>A0A4Q0ZA57</accession>
<evidence type="ECO:0000313" key="3">
    <source>
        <dbReference type="Proteomes" id="UP000290870"/>
    </source>
</evidence>
<name>A0A4Q0ZA57_9BACT</name>
<reference evidence="2 3" key="1">
    <citation type="submission" date="2017-10" db="EMBL/GenBank/DDBJ databases">
        <title>Genomics of the genus Arcobacter.</title>
        <authorList>
            <person name="Perez-Cataluna A."/>
            <person name="Figueras M.J."/>
        </authorList>
    </citation>
    <scope>NUCLEOTIDE SEQUENCE [LARGE SCALE GENOMIC DNA]</scope>
    <source>
        <strain evidence="2 3">F26</strain>
    </source>
</reference>
<dbReference type="OrthoDB" id="7017941at2"/>
<evidence type="ECO:0008006" key="4">
    <source>
        <dbReference type="Google" id="ProtNLM"/>
    </source>
</evidence>
<feature type="transmembrane region" description="Helical" evidence="1">
    <location>
        <begin position="37"/>
        <end position="59"/>
    </location>
</feature>
<feature type="transmembrane region" description="Helical" evidence="1">
    <location>
        <begin position="80"/>
        <end position="100"/>
    </location>
</feature>
<dbReference type="RefSeq" id="WP_128987347.1">
    <property type="nucleotide sequence ID" value="NZ_PDJZ01000016.1"/>
</dbReference>
<feature type="transmembrane region" description="Helical" evidence="1">
    <location>
        <begin position="349"/>
        <end position="370"/>
    </location>
</feature>
<keyword evidence="1" id="KW-0472">Membrane</keyword>
<dbReference type="InterPro" id="IPR029468">
    <property type="entry name" value="O-ag_pol_Wzy"/>
</dbReference>
<evidence type="ECO:0000313" key="2">
    <source>
        <dbReference type="EMBL" id="RXJ83093.1"/>
    </source>
</evidence>
<feature type="transmembrane region" description="Helical" evidence="1">
    <location>
        <begin position="214"/>
        <end position="233"/>
    </location>
</feature>
<gene>
    <name evidence="2" type="ORF">CRU90_11110</name>
</gene>
<dbReference type="AlphaFoldDB" id="A0A4Q0ZA57"/>
<dbReference type="Proteomes" id="UP000290870">
    <property type="component" value="Unassembled WGS sequence"/>
</dbReference>
<feature type="transmembrane region" description="Helical" evidence="1">
    <location>
        <begin position="5"/>
        <end position="25"/>
    </location>
</feature>
<organism evidence="2 3">
    <name type="scientific">Arcobacter cloacae</name>
    <dbReference type="NCBI Taxonomy" id="1054034"/>
    <lineage>
        <taxon>Bacteria</taxon>
        <taxon>Pseudomonadati</taxon>
        <taxon>Campylobacterota</taxon>
        <taxon>Epsilonproteobacteria</taxon>
        <taxon>Campylobacterales</taxon>
        <taxon>Arcobacteraceae</taxon>
        <taxon>Arcobacter</taxon>
    </lineage>
</organism>
<dbReference type="Pfam" id="PF14296">
    <property type="entry name" value="O-ag_pol_Wzy"/>
    <property type="match status" value="1"/>
</dbReference>
<feature type="transmembrane region" description="Helical" evidence="1">
    <location>
        <begin position="407"/>
        <end position="426"/>
    </location>
</feature>
<keyword evidence="1" id="KW-1133">Transmembrane helix</keyword>
<keyword evidence="1" id="KW-0812">Transmembrane</keyword>
<protein>
    <recommendedName>
        <fullName evidence="4">Oligosaccharide repeat unit polymerase</fullName>
    </recommendedName>
</protein>
<sequence length="429" mass="50514">MYKIYLYPFFTFLFIWFGFFVFRHLPIIYWPELDGKTIFFLLGALFSIILFYFSTSFYYSNKIKVLSNENINIRSLNKNYNFLVFLSLISLFLIALNVILQLKFYGLGFSLNGLTQLRYMKIEENLFKGSLLYQFSLIFGAFPLVLYLFSMYYQSFISKRKEQISLMVLLLFLVLNFSGGGRNPLFLSLIILVLAFLFKNKIKLKRKIFKLKYIIISSVVFVSSIFVFAKIFFDREELRGRTIEDGIDNILTGYDLQLYDFFQKCLSIDILKEISYTFFMLYFYAVHSLNELNDFIINSYSNQDLYFGAISFYPIVQFLNKFGLDLPTITMIKSEINDTGTYKTLLGELYFDFGIFGTFIVLGILTIIFVKAFSNFYFKNSFLGFCISTIISMIFVTSPIYNTFSTGMIFLPFLISMYILFIFMKFNRI</sequence>
<comment type="caution">
    <text evidence="2">The sequence shown here is derived from an EMBL/GenBank/DDBJ whole genome shotgun (WGS) entry which is preliminary data.</text>
</comment>
<dbReference type="EMBL" id="PDJZ01000016">
    <property type="protein sequence ID" value="RXJ83093.1"/>
    <property type="molecule type" value="Genomic_DNA"/>
</dbReference>
<feature type="transmembrane region" description="Helical" evidence="1">
    <location>
        <begin position="382"/>
        <end position="401"/>
    </location>
</feature>
<feature type="transmembrane region" description="Helical" evidence="1">
    <location>
        <begin position="164"/>
        <end position="179"/>
    </location>
</feature>
<dbReference type="NCBIfam" id="TIGR04370">
    <property type="entry name" value="glyco_rpt_poly"/>
    <property type="match status" value="1"/>
</dbReference>